<comment type="caution">
    <text evidence="1">The sequence shown here is derived from an EMBL/GenBank/DDBJ whole genome shotgun (WGS) entry which is preliminary data.</text>
</comment>
<dbReference type="AlphaFoldDB" id="A0A7W7MTG7"/>
<accession>A0A7W7MTG7</accession>
<protein>
    <submittedName>
        <fullName evidence="1">Uncharacterized protein</fullName>
    </submittedName>
</protein>
<dbReference type="RefSeq" id="WP_184997509.1">
    <property type="nucleotide sequence ID" value="NZ_BOMK01000045.1"/>
</dbReference>
<gene>
    <name evidence="1" type="ORF">BJ971_006942</name>
</gene>
<reference evidence="1 2" key="1">
    <citation type="submission" date="2020-08" db="EMBL/GenBank/DDBJ databases">
        <title>Sequencing the genomes of 1000 actinobacteria strains.</title>
        <authorList>
            <person name="Klenk H.-P."/>
        </authorList>
    </citation>
    <scope>NUCLEOTIDE SEQUENCE [LARGE SCALE GENOMIC DNA]</scope>
    <source>
        <strain evidence="1 2">DSM 43149</strain>
    </source>
</reference>
<dbReference type="EMBL" id="JACHNH010000001">
    <property type="protein sequence ID" value="MBB4766386.1"/>
    <property type="molecule type" value="Genomic_DNA"/>
</dbReference>
<evidence type="ECO:0000313" key="1">
    <source>
        <dbReference type="EMBL" id="MBB4766386.1"/>
    </source>
</evidence>
<name>A0A7W7MTG7_9ACTN</name>
<evidence type="ECO:0000313" key="2">
    <source>
        <dbReference type="Proteomes" id="UP000578112"/>
    </source>
</evidence>
<sequence length="103" mass="10886">MDDFQAAVQRLLAQVSHWEAARWGAAAGTAGCTRGDLLHGLVQRLADLGAAAENRRQRPVPRLADTILADQVRVMADDLLAAGPPDETLAEAAEAISTTRASL</sequence>
<organism evidence="1 2">
    <name type="scientific">Actinoplanes digitatis</name>
    <dbReference type="NCBI Taxonomy" id="1868"/>
    <lineage>
        <taxon>Bacteria</taxon>
        <taxon>Bacillati</taxon>
        <taxon>Actinomycetota</taxon>
        <taxon>Actinomycetes</taxon>
        <taxon>Micromonosporales</taxon>
        <taxon>Micromonosporaceae</taxon>
        <taxon>Actinoplanes</taxon>
    </lineage>
</organism>
<dbReference type="Proteomes" id="UP000578112">
    <property type="component" value="Unassembled WGS sequence"/>
</dbReference>
<proteinExistence type="predicted"/>
<keyword evidence="2" id="KW-1185">Reference proteome</keyword>